<dbReference type="Gene3D" id="1.50.40.10">
    <property type="entry name" value="Mitochondrial carrier domain"/>
    <property type="match status" value="1"/>
</dbReference>
<keyword evidence="13" id="KW-1185">Reference proteome</keyword>
<keyword evidence="7" id="KW-1133">Transmembrane helix</keyword>
<protein>
    <recommendedName>
        <fullName evidence="14">Peroxisomal adenine nucleotide transporter 1</fullName>
    </recommendedName>
</protein>
<evidence type="ECO:0000256" key="8">
    <source>
        <dbReference type="ARBA" id="ARBA00023136"/>
    </source>
</evidence>
<evidence type="ECO:0008006" key="14">
    <source>
        <dbReference type="Google" id="ProtNLM"/>
    </source>
</evidence>
<feature type="repeat" description="Solcar" evidence="9">
    <location>
        <begin position="267"/>
        <end position="351"/>
    </location>
</feature>
<evidence type="ECO:0000256" key="9">
    <source>
        <dbReference type="PROSITE-ProRule" id="PRU00282"/>
    </source>
</evidence>
<dbReference type="InterPro" id="IPR023395">
    <property type="entry name" value="MCP_dom_sf"/>
</dbReference>
<feature type="repeat" description="Solcar" evidence="9">
    <location>
        <begin position="43"/>
        <end position="148"/>
    </location>
</feature>
<evidence type="ECO:0000313" key="12">
    <source>
        <dbReference type="EMBL" id="KAK6501711.1"/>
    </source>
</evidence>
<feature type="region of interest" description="Disordered" evidence="11">
    <location>
        <begin position="390"/>
        <end position="409"/>
    </location>
</feature>
<comment type="similarity">
    <text evidence="2 10">Belongs to the mitochondrial carrier (TC 2.A.29) family.</text>
</comment>
<dbReference type="AlphaFoldDB" id="A0AAV9W436"/>
<evidence type="ECO:0000313" key="13">
    <source>
        <dbReference type="Proteomes" id="UP001370758"/>
    </source>
</evidence>
<keyword evidence="6" id="KW-0999">Mitochondrion inner membrane</keyword>
<dbReference type="GO" id="GO:0016020">
    <property type="term" value="C:membrane"/>
    <property type="evidence" value="ECO:0007669"/>
    <property type="project" value="UniProtKB-SubCell"/>
</dbReference>
<comment type="subcellular location">
    <subcellularLocation>
        <location evidence="1">Membrane</location>
        <topology evidence="1">Multi-pass membrane protein</topology>
    </subcellularLocation>
</comment>
<sequence length="469" mass="51656">MNRFTYYNSDLDAFELYHLEAEELLKSPATSASKTRIQPPDEYNAVIAGLSGAVGTSISNIAVYPIDLIVKRLQVQRAIRAATSDNNDKVSGGGDDDELYKDFVDAAKRIYKEEGGVKAFYEGCLQDTANSMGSAFIYFLSYNFMRQRRLQANTLPTGKTPKTLGVLEELSIGVLSGAIAKFFTAPIANIVTRKQTAALRRKTNTNNDNDNASIVKHIYAEKGIRGFWAGYDATLLLTLNPAITFFLYETLKSLLPRRYREKPTGGQTFLLAAISKAVASSIMYPISMAKARSQVRKKDKSSGRFVVLEVLKEAYMTGGMMGMYEGVWGEILKGFFSNGITMLIKEALHRQILSLYAFLARLRQRNKAAADTSHASHEVNVKATYIPPASSPMKGTIQTNAPKGVDEPRGVEVRTELPNTAPPIDPEISHVGDISGEVGGIDWEDASPNQQKDGELRSRILAILWGDKE</sequence>
<dbReference type="SUPFAM" id="SSF103506">
    <property type="entry name" value="Mitochondrial carrier"/>
    <property type="match status" value="1"/>
</dbReference>
<keyword evidence="4 9" id="KW-0812">Transmembrane</keyword>
<evidence type="ECO:0000256" key="5">
    <source>
        <dbReference type="ARBA" id="ARBA00022737"/>
    </source>
</evidence>
<evidence type="ECO:0000256" key="2">
    <source>
        <dbReference type="ARBA" id="ARBA00006375"/>
    </source>
</evidence>
<evidence type="ECO:0000256" key="7">
    <source>
        <dbReference type="ARBA" id="ARBA00022989"/>
    </source>
</evidence>
<evidence type="ECO:0000256" key="11">
    <source>
        <dbReference type="SAM" id="MobiDB-lite"/>
    </source>
</evidence>
<dbReference type="PANTHER" id="PTHR45939">
    <property type="entry name" value="PEROXISOMAL MEMBRANE PROTEIN PMP34-RELATED"/>
    <property type="match status" value="1"/>
</dbReference>
<gene>
    <name evidence="12" type="ORF">TWF481_009537</name>
</gene>
<evidence type="ECO:0000256" key="3">
    <source>
        <dbReference type="ARBA" id="ARBA00022448"/>
    </source>
</evidence>
<dbReference type="Pfam" id="PF00153">
    <property type="entry name" value="Mito_carr"/>
    <property type="match status" value="3"/>
</dbReference>
<keyword evidence="6" id="KW-0496">Mitochondrion</keyword>
<dbReference type="EMBL" id="JAVHJL010000006">
    <property type="protein sequence ID" value="KAK6501711.1"/>
    <property type="molecule type" value="Genomic_DNA"/>
</dbReference>
<name>A0AAV9W436_9PEZI</name>
<reference evidence="12 13" key="1">
    <citation type="submission" date="2023-08" db="EMBL/GenBank/DDBJ databases">
        <authorList>
            <person name="Palmer J.M."/>
        </authorList>
    </citation>
    <scope>NUCLEOTIDE SEQUENCE [LARGE SCALE GENOMIC DNA]</scope>
    <source>
        <strain evidence="12 13">TWF481</strain>
    </source>
</reference>
<dbReference type="PROSITE" id="PS50920">
    <property type="entry name" value="SOLCAR"/>
    <property type="match status" value="3"/>
</dbReference>
<accession>A0AAV9W436</accession>
<proteinExistence type="inferred from homology"/>
<organism evidence="12 13">
    <name type="scientific">Arthrobotrys musiformis</name>
    <dbReference type="NCBI Taxonomy" id="47236"/>
    <lineage>
        <taxon>Eukaryota</taxon>
        <taxon>Fungi</taxon>
        <taxon>Dikarya</taxon>
        <taxon>Ascomycota</taxon>
        <taxon>Pezizomycotina</taxon>
        <taxon>Orbiliomycetes</taxon>
        <taxon>Orbiliales</taxon>
        <taxon>Orbiliaceae</taxon>
        <taxon>Arthrobotrys</taxon>
    </lineage>
</organism>
<evidence type="ECO:0000256" key="10">
    <source>
        <dbReference type="RuleBase" id="RU000488"/>
    </source>
</evidence>
<dbReference type="PANTHER" id="PTHR45939:SF2">
    <property type="entry name" value="CARRIER PROTEIN, PUTATIVE (AFU_ORTHOLOGUE AFUA_2G13870)-RELATED"/>
    <property type="match status" value="1"/>
</dbReference>
<dbReference type="InterPro" id="IPR052217">
    <property type="entry name" value="Mito/Peroxisomal_Carrier"/>
</dbReference>
<evidence type="ECO:0000256" key="6">
    <source>
        <dbReference type="ARBA" id="ARBA00022792"/>
    </source>
</evidence>
<keyword evidence="8 9" id="KW-0472">Membrane</keyword>
<comment type="caution">
    <text evidence="12">The sequence shown here is derived from an EMBL/GenBank/DDBJ whole genome shotgun (WGS) entry which is preliminary data.</text>
</comment>
<dbReference type="InterPro" id="IPR018108">
    <property type="entry name" value="MCP_transmembrane"/>
</dbReference>
<dbReference type="GO" id="GO:0015217">
    <property type="term" value="F:ADP transmembrane transporter activity"/>
    <property type="evidence" value="ECO:0007669"/>
    <property type="project" value="TreeGrafter"/>
</dbReference>
<keyword evidence="3 10" id="KW-0813">Transport</keyword>
<evidence type="ECO:0000256" key="1">
    <source>
        <dbReference type="ARBA" id="ARBA00004141"/>
    </source>
</evidence>
<evidence type="ECO:0000256" key="4">
    <source>
        <dbReference type="ARBA" id="ARBA00022692"/>
    </source>
</evidence>
<keyword evidence="5" id="KW-0677">Repeat</keyword>
<feature type="repeat" description="Solcar" evidence="9">
    <location>
        <begin position="164"/>
        <end position="254"/>
    </location>
</feature>
<dbReference type="Proteomes" id="UP001370758">
    <property type="component" value="Unassembled WGS sequence"/>
</dbReference>